<protein>
    <submittedName>
        <fullName evidence="1">Uncharacterized protein</fullName>
    </submittedName>
</protein>
<dbReference type="AlphaFoldDB" id="A0A3L2GIA4"/>
<comment type="caution">
    <text evidence="1">The sequence shown here is derived from an EMBL/GenBank/DDBJ whole genome shotgun (WGS) entry which is preliminary data.</text>
</comment>
<proteinExistence type="predicted"/>
<accession>A0A3L2GIA4</accession>
<dbReference type="Proteomes" id="UP000885417">
    <property type="component" value="Unassembled WGS sequence"/>
</dbReference>
<organism evidence="1">
    <name type="scientific">Salmonella enterica</name>
    <name type="common">Salmonella choleraesuis</name>
    <dbReference type="NCBI Taxonomy" id="28901"/>
    <lineage>
        <taxon>Bacteria</taxon>
        <taxon>Pseudomonadati</taxon>
        <taxon>Pseudomonadota</taxon>
        <taxon>Gammaproteobacteria</taxon>
        <taxon>Enterobacterales</taxon>
        <taxon>Enterobacteriaceae</taxon>
        <taxon>Salmonella</taxon>
    </lineage>
</organism>
<dbReference type="EMBL" id="RNGN01000117">
    <property type="protein sequence ID" value="MFX65320.1"/>
    <property type="molecule type" value="Genomic_DNA"/>
</dbReference>
<name>A0A3L2GIA4_SALER</name>
<sequence length="89" mass="10602">MCGGWHIERLRLLRRGYESQPDKNVLCFSLRYVPDALEQVKHVLQHCFIKYLYAQHRWNIAGNRVEQRIGWRSTCSTSLFQKVEQAQPL</sequence>
<gene>
    <name evidence="1" type="ORF">ED173_20970</name>
</gene>
<evidence type="ECO:0000313" key="1">
    <source>
        <dbReference type="EMBL" id="MFX65320.1"/>
    </source>
</evidence>
<reference evidence="1" key="1">
    <citation type="submission" date="2018-10" db="EMBL/GenBank/DDBJ databases">
        <authorList>
            <consortium name="PulseNet: The National Subtyping Network for Foodborne Disease Surveillance"/>
            <person name="Tarr C.L."/>
            <person name="Trees E."/>
            <person name="Katz L.S."/>
            <person name="Carleton-Romer H.A."/>
            <person name="Stroika S."/>
            <person name="Kucerova Z."/>
            <person name="Roache K.F."/>
            <person name="Sabol A.L."/>
            <person name="Besser J."/>
            <person name="Gerner-Smidt P."/>
        </authorList>
    </citation>
    <scope>NUCLEOTIDE SEQUENCE [LARGE SCALE GENOMIC DNA]</scope>
    <source>
        <strain evidence="1">PNUSAS059279</strain>
    </source>
</reference>